<name>A0AAD6SDH8_9AGAR</name>
<dbReference type="EMBL" id="JARJCM010000146">
    <property type="protein sequence ID" value="KAJ7025954.1"/>
    <property type="molecule type" value="Genomic_DNA"/>
</dbReference>
<reference evidence="1" key="1">
    <citation type="submission" date="2023-03" db="EMBL/GenBank/DDBJ databases">
        <title>Massive genome expansion in bonnet fungi (Mycena s.s.) driven by repeated elements and novel gene families across ecological guilds.</title>
        <authorList>
            <consortium name="Lawrence Berkeley National Laboratory"/>
            <person name="Harder C.B."/>
            <person name="Miyauchi S."/>
            <person name="Viragh M."/>
            <person name="Kuo A."/>
            <person name="Thoen E."/>
            <person name="Andreopoulos B."/>
            <person name="Lu D."/>
            <person name="Skrede I."/>
            <person name="Drula E."/>
            <person name="Henrissat B."/>
            <person name="Morin E."/>
            <person name="Kohler A."/>
            <person name="Barry K."/>
            <person name="LaButti K."/>
            <person name="Morin E."/>
            <person name="Salamov A."/>
            <person name="Lipzen A."/>
            <person name="Mereny Z."/>
            <person name="Hegedus B."/>
            <person name="Baldrian P."/>
            <person name="Stursova M."/>
            <person name="Weitz H."/>
            <person name="Taylor A."/>
            <person name="Grigoriev I.V."/>
            <person name="Nagy L.G."/>
            <person name="Martin F."/>
            <person name="Kauserud H."/>
        </authorList>
    </citation>
    <scope>NUCLEOTIDE SEQUENCE</scope>
    <source>
        <strain evidence="1">CBHHK200</strain>
    </source>
</reference>
<comment type="caution">
    <text evidence="1">The sequence shown here is derived from an EMBL/GenBank/DDBJ whole genome shotgun (WGS) entry which is preliminary data.</text>
</comment>
<protein>
    <submittedName>
        <fullName evidence="1">Uncharacterized protein</fullName>
    </submittedName>
</protein>
<keyword evidence="2" id="KW-1185">Reference proteome</keyword>
<gene>
    <name evidence="1" type="ORF">C8F04DRAFT_1268673</name>
</gene>
<evidence type="ECO:0000313" key="1">
    <source>
        <dbReference type="EMBL" id="KAJ7025954.1"/>
    </source>
</evidence>
<proteinExistence type="predicted"/>
<dbReference type="Proteomes" id="UP001218188">
    <property type="component" value="Unassembled WGS sequence"/>
</dbReference>
<organism evidence="1 2">
    <name type="scientific">Mycena alexandri</name>
    <dbReference type="NCBI Taxonomy" id="1745969"/>
    <lineage>
        <taxon>Eukaryota</taxon>
        <taxon>Fungi</taxon>
        <taxon>Dikarya</taxon>
        <taxon>Basidiomycota</taxon>
        <taxon>Agaricomycotina</taxon>
        <taxon>Agaricomycetes</taxon>
        <taxon>Agaricomycetidae</taxon>
        <taxon>Agaricales</taxon>
        <taxon>Marasmiineae</taxon>
        <taxon>Mycenaceae</taxon>
        <taxon>Mycena</taxon>
    </lineage>
</organism>
<sequence length="83" mass="9755">MEYRLYLIRGQSPSDIERKWDHRRFRSAADVWASVHLASIDVLDQSWYFHDPDALYRYQARLHALRILACALEASGDTSRFGI</sequence>
<dbReference type="AlphaFoldDB" id="A0AAD6SDH8"/>
<evidence type="ECO:0000313" key="2">
    <source>
        <dbReference type="Proteomes" id="UP001218188"/>
    </source>
</evidence>
<accession>A0AAD6SDH8</accession>